<evidence type="ECO:0000313" key="3">
    <source>
        <dbReference type="EMBL" id="CAB4198446.1"/>
    </source>
</evidence>
<sequence>MHLVSMTIDQLCESLGVAKILDGHTTEDRLKAIQGSTWACDRIHPEYIVDIKGTAEYQINHDTKEFVIHMKDWPKSKKLIEIVDSREWHSSTRSLITFVRSFAEPDRFIVFVWLGSPNSVMADSPLANGWCIDLIGFAQSDTVRSIEHDIRVYTATRRSIRPSFISDIFGNFDPITGSAYTV</sequence>
<evidence type="ECO:0000313" key="2">
    <source>
        <dbReference type="EMBL" id="CAB4170783.1"/>
    </source>
</evidence>
<name>A0A6J5RWC9_9CAUD</name>
<organism evidence="3">
    <name type="scientific">uncultured Caudovirales phage</name>
    <dbReference type="NCBI Taxonomy" id="2100421"/>
    <lineage>
        <taxon>Viruses</taxon>
        <taxon>Duplodnaviria</taxon>
        <taxon>Heunggongvirae</taxon>
        <taxon>Uroviricota</taxon>
        <taxon>Caudoviricetes</taxon>
        <taxon>Peduoviridae</taxon>
        <taxon>Maltschvirus</taxon>
        <taxon>Maltschvirus maltsch</taxon>
    </lineage>
</organism>
<gene>
    <name evidence="3" type="ORF">UFOVP1307_93</name>
    <name evidence="1" type="ORF">UFOVP651_30</name>
    <name evidence="2" type="ORF">UFOVP902_109</name>
</gene>
<accession>A0A6J5RWC9</accession>
<protein>
    <submittedName>
        <fullName evidence="3">Uncharacterized protein</fullName>
    </submittedName>
</protein>
<reference evidence="3" key="1">
    <citation type="submission" date="2020-05" db="EMBL/GenBank/DDBJ databases">
        <authorList>
            <person name="Chiriac C."/>
            <person name="Salcher M."/>
            <person name="Ghai R."/>
            <person name="Kavagutti S V."/>
        </authorList>
    </citation>
    <scope>NUCLEOTIDE SEQUENCE</scope>
</reference>
<dbReference type="EMBL" id="LR796625">
    <property type="protein sequence ID" value="CAB4154811.1"/>
    <property type="molecule type" value="Genomic_DNA"/>
</dbReference>
<dbReference type="EMBL" id="LR797270">
    <property type="protein sequence ID" value="CAB4198446.1"/>
    <property type="molecule type" value="Genomic_DNA"/>
</dbReference>
<proteinExistence type="predicted"/>
<dbReference type="EMBL" id="LR796859">
    <property type="protein sequence ID" value="CAB4170783.1"/>
    <property type="molecule type" value="Genomic_DNA"/>
</dbReference>
<evidence type="ECO:0000313" key="1">
    <source>
        <dbReference type="EMBL" id="CAB4154811.1"/>
    </source>
</evidence>